<dbReference type="PANTHER" id="PTHR31306:SF4">
    <property type="entry name" value="ALPHA-1,2-GALACTOSYLTRANSFERASE"/>
    <property type="match status" value="1"/>
</dbReference>
<evidence type="ECO:0000256" key="2">
    <source>
        <dbReference type="ARBA" id="ARBA00022676"/>
    </source>
</evidence>
<dbReference type="AlphaFoldDB" id="A0A9Q0LE22"/>
<keyword evidence="4" id="KW-0812">Transmembrane</keyword>
<sequence>MKLSTNILVTFFLGFLTIIFIIYETSFHSNAMNEINNECPQVIIKEKEERIIEKIIEKSVPVKLKIAVVSAMHDLSFGEIAQDNFKKYCDLHGYSLHVHTKRTAEGRSLPWEKLTAIKEAMIEGNYDYIFWMDADSLFMNMSKRLEDFIVNNNFPDLLFSGDLNFCLNSGHMIIKNNWWSFTFFEDVWNSYPVPQPNHDDQTAMLLILLGKTPQEIRTMNRVDRSIGGHCLTPQEIEVCKGRFHPRFNGHLAMVPQRDINSYSPYPWFSRVEELYQEGDFIIHFAGLPEKLTRMRDYAKKTTV</sequence>
<keyword evidence="2" id="KW-0328">Glycosyltransferase</keyword>
<organism evidence="5 6">
    <name type="scientific">Anaeramoeba ignava</name>
    <name type="common">Anaerobic marine amoeba</name>
    <dbReference type="NCBI Taxonomy" id="1746090"/>
    <lineage>
        <taxon>Eukaryota</taxon>
        <taxon>Metamonada</taxon>
        <taxon>Anaeramoebidae</taxon>
        <taxon>Anaeramoeba</taxon>
    </lineage>
</organism>
<keyword evidence="4" id="KW-1133">Transmembrane helix</keyword>
<evidence type="ECO:0000256" key="3">
    <source>
        <dbReference type="ARBA" id="ARBA00022679"/>
    </source>
</evidence>
<dbReference type="InterPro" id="IPR029044">
    <property type="entry name" value="Nucleotide-diphossugar_trans"/>
</dbReference>
<dbReference type="EMBL" id="JAPDFW010000092">
    <property type="protein sequence ID" value="KAJ5070998.1"/>
    <property type="molecule type" value="Genomic_DNA"/>
</dbReference>
<name>A0A9Q0LE22_ANAIG</name>
<dbReference type="Gene3D" id="3.90.550.10">
    <property type="entry name" value="Spore Coat Polysaccharide Biosynthesis Protein SpsA, Chain A"/>
    <property type="match status" value="1"/>
</dbReference>
<feature type="transmembrane region" description="Helical" evidence="4">
    <location>
        <begin position="7"/>
        <end position="23"/>
    </location>
</feature>
<keyword evidence="4" id="KW-0472">Membrane</keyword>
<evidence type="ECO:0000313" key="5">
    <source>
        <dbReference type="EMBL" id="KAJ5070998.1"/>
    </source>
</evidence>
<dbReference type="OrthoDB" id="205108at2759"/>
<dbReference type="GO" id="GO:0000139">
    <property type="term" value="C:Golgi membrane"/>
    <property type="evidence" value="ECO:0007669"/>
    <property type="project" value="TreeGrafter"/>
</dbReference>
<gene>
    <name evidence="5" type="ORF">M0811_01980</name>
</gene>
<dbReference type="PANTHER" id="PTHR31306">
    <property type="entry name" value="ALPHA-1,6-MANNOSYLTRANSFERASE MNN11-RELATED"/>
    <property type="match status" value="1"/>
</dbReference>
<comment type="caution">
    <text evidence="5">The sequence shown here is derived from an EMBL/GenBank/DDBJ whole genome shotgun (WGS) entry which is preliminary data.</text>
</comment>
<dbReference type="GO" id="GO:0006487">
    <property type="term" value="P:protein N-linked glycosylation"/>
    <property type="evidence" value="ECO:0007669"/>
    <property type="project" value="TreeGrafter"/>
</dbReference>
<keyword evidence="6" id="KW-1185">Reference proteome</keyword>
<evidence type="ECO:0000256" key="1">
    <source>
        <dbReference type="ARBA" id="ARBA00005664"/>
    </source>
</evidence>
<dbReference type="Pfam" id="PF05637">
    <property type="entry name" value="Glyco_transf_34"/>
    <property type="match status" value="1"/>
</dbReference>
<dbReference type="Proteomes" id="UP001149090">
    <property type="component" value="Unassembled WGS sequence"/>
</dbReference>
<proteinExistence type="inferred from homology"/>
<dbReference type="OMA" id="KSYARTH"/>
<protein>
    <submittedName>
        <fullName evidence="5">Alpha-16-mannosyltransferase mnn11-related</fullName>
    </submittedName>
</protein>
<comment type="similarity">
    <text evidence="1">Belongs to the glycosyltransferase 34 family.</text>
</comment>
<evidence type="ECO:0000256" key="4">
    <source>
        <dbReference type="SAM" id="Phobius"/>
    </source>
</evidence>
<accession>A0A9Q0LE22</accession>
<reference evidence="5" key="1">
    <citation type="submission" date="2022-10" db="EMBL/GenBank/DDBJ databases">
        <title>Novel sulphate-reducing endosymbionts in the free-living metamonad Anaeramoeba.</title>
        <authorList>
            <person name="Jerlstrom-Hultqvist J."/>
            <person name="Cepicka I."/>
            <person name="Gallot-Lavallee L."/>
            <person name="Salas-Leiva D."/>
            <person name="Curtis B.A."/>
            <person name="Zahonova K."/>
            <person name="Pipaliya S."/>
            <person name="Dacks J."/>
            <person name="Roger A.J."/>
        </authorList>
    </citation>
    <scope>NUCLEOTIDE SEQUENCE</scope>
    <source>
        <strain evidence="5">BMAN</strain>
    </source>
</reference>
<keyword evidence="3" id="KW-0808">Transferase</keyword>
<dbReference type="InterPro" id="IPR008630">
    <property type="entry name" value="Glyco_trans_34"/>
</dbReference>
<evidence type="ECO:0000313" key="6">
    <source>
        <dbReference type="Proteomes" id="UP001149090"/>
    </source>
</evidence>
<dbReference type="GO" id="GO:0016757">
    <property type="term" value="F:glycosyltransferase activity"/>
    <property type="evidence" value="ECO:0007669"/>
    <property type="project" value="UniProtKB-KW"/>
</dbReference>